<feature type="region of interest" description="Disordered" evidence="7">
    <location>
        <begin position="185"/>
        <end position="206"/>
    </location>
</feature>
<organism evidence="8 9">
    <name type="scientific">Petromyzon marinus</name>
    <name type="common">Sea lamprey</name>
    <dbReference type="NCBI Taxonomy" id="7757"/>
    <lineage>
        <taxon>Eukaryota</taxon>
        <taxon>Metazoa</taxon>
        <taxon>Chordata</taxon>
        <taxon>Craniata</taxon>
        <taxon>Vertebrata</taxon>
        <taxon>Cyclostomata</taxon>
        <taxon>Hyperoartia</taxon>
        <taxon>Petromyzontiformes</taxon>
        <taxon>Petromyzontidae</taxon>
        <taxon>Petromyzon</taxon>
    </lineage>
</organism>
<comment type="subcellular location">
    <subcellularLocation>
        <location evidence="1">Membrane</location>
        <topology evidence="1">Multi-pass membrane protein</topology>
    </subcellularLocation>
</comment>
<dbReference type="InterPro" id="IPR007248">
    <property type="entry name" value="Mpv17_PMP22"/>
</dbReference>
<dbReference type="PANTHER" id="PTHR11266:SF28">
    <property type="entry name" value="SI:CH211-120K19.1"/>
    <property type="match status" value="1"/>
</dbReference>
<dbReference type="GO" id="GO:0016020">
    <property type="term" value="C:membrane"/>
    <property type="evidence" value="ECO:0007669"/>
    <property type="project" value="UniProtKB-SubCell"/>
</dbReference>
<dbReference type="GO" id="GO:0005739">
    <property type="term" value="C:mitochondrion"/>
    <property type="evidence" value="ECO:0007669"/>
    <property type="project" value="TreeGrafter"/>
</dbReference>
<reference evidence="9" key="1">
    <citation type="submission" date="2025-08" db="UniProtKB">
        <authorList>
            <consortium name="RefSeq"/>
        </authorList>
    </citation>
    <scope>IDENTIFICATION</scope>
    <source>
        <tissue evidence="9">Sperm</tissue>
    </source>
</reference>
<dbReference type="Pfam" id="PF04117">
    <property type="entry name" value="Mpv17_PMP22"/>
    <property type="match status" value="1"/>
</dbReference>
<accession>A0AAJ7TUH3</accession>
<keyword evidence="3" id="KW-0812">Transmembrane</keyword>
<evidence type="ECO:0000313" key="9">
    <source>
        <dbReference type="RefSeq" id="XP_032823231.1"/>
    </source>
</evidence>
<keyword evidence="8" id="KW-1185">Reference proteome</keyword>
<dbReference type="CTD" id="255027"/>
<evidence type="ECO:0000313" key="8">
    <source>
        <dbReference type="Proteomes" id="UP001318040"/>
    </source>
</evidence>
<proteinExistence type="inferred from homology"/>
<feature type="region of interest" description="Disordered" evidence="7">
    <location>
        <begin position="34"/>
        <end position="53"/>
    </location>
</feature>
<dbReference type="Proteomes" id="UP001318040">
    <property type="component" value="Chromosome 37"/>
</dbReference>
<keyword evidence="4" id="KW-1133">Transmembrane helix</keyword>
<dbReference type="RefSeq" id="XP_032823231.1">
    <property type="nucleotide sequence ID" value="XM_032967340.1"/>
</dbReference>
<keyword evidence="5" id="KW-0472">Membrane</keyword>
<evidence type="ECO:0000256" key="3">
    <source>
        <dbReference type="ARBA" id="ARBA00022692"/>
    </source>
</evidence>
<evidence type="ECO:0000256" key="5">
    <source>
        <dbReference type="ARBA" id="ARBA00023136"/>
    </source>
</evidence>
<evidence type="ECO:0000256" key="4">
    <source>
        <dbReference type="ARBA" id="ARBA00022989"/>
    </source>
</evidence>
<name>A0AAJ7TUH3_PETMA</name>
<comment type="similarity">
    <text evidence="2 6">Belongs to the peroxisomal membrane protein PXMP2/4 family.</text>
</comment>
<evidence type="ECO:0000256" key="1">
    <source>
        <dbReference type="ARBA" id="ARBA00004141"/>
    </source>
</evidence>
<protein>
    <submittedName>
        <fullName evidence="9">Mpv17-like protein</fullName>
    </submittedName>
</protein>
<sequence>MNTIATWVRRHSWLSSVAAFGILFAGADAVQQRFMRPPPPPSHHQRPPHHPDRARTARAALLGLTFHGNFNYVWLRGLERAIPGSAARAVVVKVLADQTVAGPITISAFFTGMSLLEGKPDIYKDLRQKFWPTYKTGVVYWSAMQTINFTLVPPYARSVFVGVCAFLWTCYLCYVRQHSSGTDREQQQHEVWEHKEQHEEPGGPGQ</sequence>
<dbReference type="AlphaFoldDB" id="A0AAJ7TUH3"/>
<evidence type="ECO:0000256" key="6">
    <source>
        <dbReference type="RuleBase" id="RU363053"/>
    </source>
</evidence>
<evidence type="ECO:0000256" key="7">
    <source>
        <dbReference type="SAM" id="MobiDB-lite"/>
    </source>
</evidence>
<dbReference type="GeneID" id="116949717"/>
<dbReference type="PANTHER" id="PTHR11266">
    <property type="entry name" value="PEROXISOMAL MEMBRANE PROTEIN 2, PXMP2 MPV17"/>
    <property type="match status" value="1"/>
</dbReference>
<dbReference type="GO" id="GO:0061668">
    <property type="term" value="P:mitochondrial ribosome assembly"/>
    <property type="evidence" value="ECO:0007669"/>
    <property type="project" value="TreeGrafter"/>
</dbReference>
<dbReference type="KEGG" id="pmrn:116949717"/>
<gene>
    <name evidence="9" type="primary">MPV17L</name>
</gene>
<evidence type="ECO:0000256" key="2">
    <source>
        <dbReference type="ARBA" id="ARBA00006824"/>
    </source>
</evidence>